<evidence type="ECO:0000259" key="7">
    <source>
        <dbReference type="Pfam" id="PF01447"/>
    </source>
</evidence>
<keyword evidence="6" id="KW-0812">Transmembrane</keyword>
<sequence length="577" mass="63543">PTSFIVFKAKVYTEPPFIADLITFRSVINMIHLLLIVVLGCLTRVDSFSSLSQTPGSIAAETLVQPPQQFRSVDDLAAALHLKSDQTLQIESSVKLSKGLIQNKLRIYNNGVPIRNFILQAISFKNGTFNGAVSGWLPPPVGYINSTISKSEDELATITANIANNYSSGRSDVEIACAADLTNHTCIKQIDINTTTGKAALVYFVRATLSTNQLIRFPRGIVDAVTGNVITSSAAISRRKDHNYGGKSCDIIGDIVNIVSKETTCCPELKGGNLKCPGPNYGPKKKQICLNATYKDGYVILANKNVEVYTLDNQVDLRQGKIVKFKPEDGPNDEINGASSPAADVWYYVNQIFDFMIESNVTFPHTPVRAYVHFADKFENSFSDGTNMVFGDGDTFLYPLSAADVVAHEFAHIFVNATRVSNFRDESIGSLESYCDIFAKSFSAYLNPDGKVSDWTLGTCVTKQDNTTLRTFDDPTRGGFFKDNLTDLGNSFFYKGLGIFDRAFYCIVQEENVPINDAFKAFTNAVLLFWSESTGFLDNACGVYRAASNLQLNATSFFNCFRNVGIDLHFCSLVRTQ</sequence>
<keyword evidence="2" id="KW-0479">Metal-binding</keyword>
<feature type="non-terminal residue" evidence="9">
    <location>
        <position position="1"/>
    </location>
</feature>
<dbReference type="GO" id="GO:0046872">
    <property type="term" value="F:metal ion binding"/>
    <property type="evidence" value="ECO:0007669"/>
    <property type="project" value="UniProtKB-KW"/>
</dbReference>
<accession>A0A0B7A7A0</accession>
<protein>
    <recommendedName>
        <fullName evidence="10">Peptidase M4 domain-containing protein</fullName>
    </recommendedName>
</protein>
<keyword evidence="4" id="KW-0862">Zinc</keyword>
<dbReference type="PANTHER" id="PTHR33794:SF1">
    <property type="entry name" value="BACILLOLYSIN"/>
    <property type="match status" value="1"/>
</dbReference>
<dbReference type="AlphaFoldDB" id="A0A0B7A7A0"/>
<gene>
    <name evidence="9" type="primary">ORF97336</name>
</gene>
<feature type="transmembrane region" description="Helical" evidence="6">
    <location>
        <begin position="22"/>
        <end position="42"/>
    </location>
</feature>
<dbReference type="InterPro" id="IPR001570">
    <property type="entry name" value="Peptidase_M4_C_domain"/>
</dbReference>
<dbReference type="GO" id="GO:0006508">
    <property type="term" value="P:proteolysis"/>
    <property type="evidence" value="ECO:0007669"/>
    <property type="project" value="UniProtKB-KW"/>
</dbReference>
<keyword evidence="1" id="KW-0645">Protease</keyword>
<dbReference type="InterPro" id="IPR050728">
    <property type="entry name" value="Zinc_Metalloprotease_M4"/>
</dbReference>
<dbReference type="SUPFAM" id="SSF55486">
    <property type="entry name" value="Metalloproteases ('zincins'), catalytic domain"/>
    <property type="match status" value="1"/>
</dbReference>
<evidence type="ECO:0000256" key="5">
    <source>
        <dbReference type="ARBA" id="ARBA00023049"/>
    </source>
</evidence>
<keyword evidence="3" id="KW-0378">Hydrolase</keyword>
<evidence type="ECO:0000256" key="2">
    <source>
        <dbReference type="ARBA" id="ARBA00022723"/>
    </source>
</evidence>
<evidence type="ECO:0000256" key="1">
    <source>
        <dbReference type="ARBA" id="ARBA00022670"/>
    </source>
</evidence>
<evidence type="ECO:0000256" key="6">
    <source>
        <dbReference type="SAM" id="Phobius"/>
    </source>
</evidence>
<keyword evidence="5" id="KW-0482">Metalloprotease</keyword>
<dbReference type="EMBL" id="HACG01028990">
    <property type="protein sequence ID" value="CEK75855.1"/>
    <property type="molecule type" value="Transcribed_RNA"/>
</dbReference>
<proteinExistence type="predicted"/>
<keyword evidence="6" id="KW-1133">Transmembrane helix</keyword>
<feature type="domain" description="Peptidase M4 C-terminal" evidence="8">
    <location>
        <begin position="426"/>
        <end position="566"/>
    </location>
</feature>
<evidence type="ECO:0000259" key="8">
    <source>
        <dbReference type="Pfam" id="PF02868"/>
    </source>
</evidence>
<feature type="domain" description="Peptidase M4" evidence="7">
    <location>
        <begin position="287"/>
        <end position="415"/>
    </location>
</feature>
<dbReference type="Gene3D" id="3.10.170.10">
    <property type="match status" value="1"/>
</dbReference>
<dbReference type="InterPro" id="IPR013856">
    <property type="entry name" value="Peptidase_M4_domain"/>
</dbReference>
<dbReference type="GO" id="GO:0004222">
    <property type="term" value="F:metalloendopeptidase activity"/>
    <property type="evidence" value="ECO:0007669"/>
    <property type="project" value="InterPro"/>
</dbReference>
<keyword evidence="6" id="KW-0472">Membrane</keyword>
<dbReference type="PANTHER" id="PTHR33794">
    <property type="entry name" value="BACILLOLYSIN"/>
    <property type="match status" value="1"/>
</dbReference>
<evidence type="ECO:0008006" key="10">
    <source>
        <dbReference type="Google" id="ProtNLM"/>
    </source>
</evidence>
<dbReference type="Pfam" id="PF01447">
    <property type="entry name" value="Peptidase_M4"/>
    <property type="match status" value="1"/>
</dbReference>
<evidence type="ECO:0000256" key="3">
    <source>
        <dbReference type="ARBA" id="ARBA00022801"/>
    </source>
</evidence>
<dbReference type="Pfam" id="PF02868">
    <property type="entry name" value="Peptidase_M4_C"/>
    <property type="match status" value="1"/>
</dbReference>
<evidence type="ECO:0000313" key="9">
    <source>
        <dbReference type="EMBL" id="CEK75855.1"/>
    </source>
</evidence>
<reference evidence="9" key="1">
    <citation type="submission" date="2014-12" db="EMBL/GenBank/DDBJ databases">
        <title>Insight into the proteome of Arion vulgaris.</title>
        <authorList>
            <person name="Aradska J."/>
            <person name="Bulat T."/>
            <person name="Smidak R."/>
            <person name="Sarate P."/>
            <person name="Gangsoo J."/>
            <person name="Sialana F."/>
            <person name="Bilban M."/>
            <person name="Lubec G."/>
        </authorList>
    </citation>
    <scope>NUCLEOTIDE SEQUENCE</scope>
    <source>
        <tissue evidence="9">Skin</tissue>
    </source>
</reference>
<evidence type="ECO:0000256" key="4">
    <source>
        <dbReference type="ARBA" id="ARBA00022833"/>
    </source>
</evidence>
<organism evidence="9">
    <name type="scientific">Arion vulgaris</name>
    <dbReference type="NCBI Taxonomy" id="1028688"/>
    <lineage>
        <taxon>Eukaryota</taxon>
        <taxon>Metazoa</taxon>
        <taxon>Spiralia</taxon>
        <taxon>Lophotrochozoa</taxon>
        <taxon>Mollusca</taxon>
        <taxon>Gastropoda</taxon>
        <taxon>Heterobranchia</taxon>
        <taxon>Euthyneura</taxon>
        <taxon>Panpulmonata</taxon>
        <taxon>Eupulmonata</taxon>
        <taxon>Stylommatophora</taxon>
        <taxon>Helicina</taxon>
        <taxon>Arionoidea</taxon>
        <taxon>Arionidae</taxon>
        <taxon>Arion</taxon>
    </lineage>
</organism>
<dbReference type="InterPro" id="IPR027268">
    <property type="entry name" value="Peptidase_M4/M1_CTD_sf"/>
</dbReference>
<dbReference type="Gene3D" id="1.10.390.10">
    <property type="entry name" value="Neutral Protease Domain 2"/>
    <property type="match status" value="1"/>
</dbReference>
<name>A0A0B7A7A0_9EUPU</name>